<evidence type="ECO:0000313" key="1">
    <source>
        <dbReference type="EMBL" id="KAL0298487.1"/>
    </source>
</evidence>
<sequence>MKLTRYAPCYVALASSISTMLANVIHDEPGGSLSDCDKDDKDEIIEGHLKGDDEDESEDGFFVPNGYLSENEGVQADEMESDELVEEVRNLPDSQKQLPSEEFCTLLWQQKCFNSLTEHVLKKNQPLIISNLMHEKTTLSLVEELTGIEKLERLCLQTLSIRPLPDVPSIKISFQYDAVDVM</sequence>
<name>A0AAW2JV57_SESRA</name>
<protein>
    <submittedName>
        <fullName evidence="1">Chromatin assembly factor 1 subunit FSM</fullName>
    </submittedName>
</protein>
<dbReference type="PANTHER" id="PTHR15272:SF0">
    <property type="entry name" value="CHROMATIN ASSEMBLY FACTOR 1 SUBUNIT A"/>
    <property type="match status" value="1"/>
</dbReference>
<comment type="caution">
    <text evidence="1">The sequence shown here is derived from an EMBL/GenBank/DDBJ whole genome shotgun (WGS) entry which is preliminary data.</text>
</comment>
<dbReference type="GO" id="GO:0006334">
    <property type="term" value="P:nucleosome assembly"/>
    <property type="evidence" value="ECO:0007669"/>
    <property type="project" value="TreeGrafter"/>
</dbReference>
<accession>A0AAW2JV57</accession>
<dbReference type="PANTHER" id="PTHR15272">
    <property type="entry name" value="CHROMATIN ASSEMBLY FACTOR 1 SUBUNIT A CAF-1 SUBUNIT A"/>
    <property type="match status" value="1"/>
</dbReference>
<dbReference type="AlphaFoldDB" id="A0AAW2JV57"/>
<organism evidence="1">
    <name type="scientific">Sesamum radiatum</name>
    <name type="common">Black benniseed</name>
    <dbReference type="NCBI Taxonomy" id="300843"/>
    <lineage>
        <taxon>Eukaryota</taxon>
        <taxon>Viridiplantae</taxon>
        <taxon>Streptophyta</taxon>
        <taxon>Embryophyta</taxon>
        <taxon>Tracheophyta</taxon>
        <taxon>Spermatophyta</taxon>
        <taxon>Magnoliopsida</taxon>
        <taxon>eudicotyledons</taxon>
        <taxon>Gunneridae</taxon>
        <taxon>Pentapetalae</taxon>
        <taxon>asterids</taxon>
        <taxon>lamiids</taxon>
        <taxon>Lamiales</taxon>
        <taxon>Pedaliaceae</taxon>
        <taxon>Sesamum</taxon>
    </lineage>
</organism>
<proteinExistence type="predicted"/>
<reference evidence="1" key="1">
    <citation type="submission" date="2020-06" db="EMBL/GenBank/DDBJ databases">
        <authorList>
            <person name="Li T."/>
            <person name="Hu X."/>
            <person name="Zhang T."/>
            <person name="Song X."/>
            <person name="Zhang H."/>
            <person name="Dai N."/>
            <person name="Sheng W."/>
            <person name="Hou X."/>
            <person name="Wei L."/>
        </authorList>
    </citation>
    <scope>NUCLEOTIDE SEQUENCE</scope>
    <source>
        <strain evidence="1">G02</strain>
        <tissue evidence="1">Leaf</tissue>
    </source>
</reference>
<reference evidence="1" key="2">
    <citation type="journal article" date="2024" name="Plant">
        <title>Genomic evolution and insights into agronomic trait innovations of Sesamum species.</title>
        <authorList>
            <person name="Miao H."/>
            <person name="Wang L."/>
            <person name="Qu L."/>
            <person name="Liu H."/>
            <person name="Sun Y."/>
            <person name="Le M."/>
            <person name="Wang Q."/>
            <person name="Wei S."/>
            <person name="Zheng Y."/>
            <person name="Lin W."/>
            <person name="Duan Y."/>
            <person name="Cao H."/>
            <person name="Xiong S."/>
            <person name="Wang X."/>
            <person name="Wei L."/>
            <person name="Li C."/>
            <person name="Ma Q."/>
            <person name="Ju M."/>
            <person name="Zhao R."/>
            <person name="Li G."/>
            <person name="Mu C."/>
            <person name="Tian Q."/>
            <person name="Mei H."/>
            <person name="Zhang T."/>
            <person name="Gao T."/>
            <person name="Zhang H."/>
        </authorList>
    </citation>
    <scope>NUCLEOTIDE SEQUENCE</scope>
    <source>
        <strain evidence="1">G02</strain>
    </source>
</reference>
<dbReference type="GO" id="GO:0005634">
    <property type="term" value="C:nucleus"/>
    <property type="evidence" value="ECO:0007669"/>
    <property type="project" value="TreeGrafter"/>
</dbReference>
<gene>
    <name evidence="1" type="ORF">Sradi_6508500</name>
</gene>
<dbReference type="GO" id="GO:0033186">
    <property type="term" value="C:CAF-1 complex"/>
    <property type="evidence" value="ECO:0007669"/>
    <property type="project" value="TreeGrafter"/>
</dbReference>
<dbReference type="EMBL" id="JACGWJ010000031">
    <property type="protein sequence ID" value="KAL0298487.1"/>
    <property type="molecule type" value="Genomic_DNA"/>
</dbReference>